<dbReference type="InterPro" id="IPR008271">
    <property type="entry name" value="Ser/Thr_kinase_AS"/>
</dbReference>
<feature type="domain" description="PASTA" evidence="14">
    <location>
        <begin position="516"/>
        <end position="578"/>
    </location>
</feature>
<keyword evidence="7 10" id="KW-0067">ATP-binding</keyword>
<evidence type="ECO:0000256" key="2">
    <source>
        <dbReference type="ARBA" id="ARBA00022527"/>
    </source>
</evidence>
<evidence type="ECO:0000256" key="4">
    <source>
        <dbReference type="ARBA" id="ARBA00022737"/>
    </source>
</evidence>
<gene>
    <name evidence="15" type="primary">pknB</name>
    <name evidence="15" type="ORF">FH969_12735</name>
</gene>
<evidence type="ECO:0000256" key="1">
    <source>
        <dbReference type="ARBA" id="ARBA00012513"/>
    </source>
</evidence>
<dbReference type="InterPro" id="IPR005543">
    <property type="entry name" value="PASTA_dom"/>
</dbReference>
<dbReference type="InterPro" id="IPR017441">
    <property type="entry name" value="Protein_kinase_ATP_BS"/>
</dbReference>
<keyword evidence="2" id="KW-0723">Serine/threonine-protein kinase</keyword>
<evidence type="ECO:0000256" key="10">
    <source>
        <dbReference type="PROSITE-ProRule" id="PRU10141"/>
    </source>
</evidence>
<feature type="domain" description="PASTA" evidence="14">
    <location>
        <begin position="446"/>
        <end position="515"/>
    </location>
</feature>
<dbReference type="NCBIfam" id="NF033483">
    <property type="entry name" value="PknB_PASTA_kin"/>
    <property type="match status" value="1"/>
</dbReference>
<keyword evidence="12" id="KW-1133">Transmembrane helix</keyword>
<feature type="transmembrane region" description="Helical" evidence="12">
    <location>
        <begin position="343"/>
        <end position="363"/>
    </location>
</feature>
<dbReference type="Gene3D" id="3.30.200.20">
    <property type="entry name" value="Phosphorylase Kinase, domain 1"/>
    <property type="match status" value="1"/>
</dbReference>
<dbReference type="PROSITE" id="PS50011">
    <property type="entry name" value="PROTEIN_KINASE_DOM"/>
    <property type="match status" value="1"/>
</dbReference>
<feature type="domain" description="PASTA" evidence="14">
    <location>
        <begin position="379"/>
        <end position="445"/>
    </location>
</feature>
<keyword evidence="5 10" id="KW-0547">Nucleotide-binding</keyword>
<dbReference type="Proteomes" id="UP000313849">
    <property type="component" value="Unassembled WGS sequence"/>
</dbReference>
<dbReference type="CDD" id="cd06577">
    <property type="entry name" value="PASTA_pknB"/>
    <property type="match status" value="2"/>
</dbReference>
<dbReference type="GO" id="GO:0005524">
    <property type="term" value="F:ATP binding"/>
    <property type="evidence" value="ECO:0007669"/>
    <property type="project" value="UniProtKB-UniRule"/>
</dbReference>
<organism evidence="15 16">
    <name type="scientific">Miniimonas arenae</name>
    <dbReference type="NCBI Taxonomy" id="676201"/>
    <lineage>
        <taxon>Bacteria</taxon>
        <taxon>Bacillati</taxon>
        <taxon>Actinomycetota</taxon>
        <taxon>Actinomycetes</taxon>
        <taxon>Micrococcales</taxon>
        <taxon>Beutenbergiaceae</taxon>
        <taxon>Miniimonas</taxon>
    </lineage>
</organism>
<evidence type="ECO:0000256" key="9">
    <source>
        <dbReference type="ARBA" id="ARBA00048679"/>
    </source>
</evidence>
<dbReference type="CDD" id="cd14014">
    <property type="entry name" value="STKc_PknB_like"/>
    <property type="match status" value="1"/>
</dbReference>
<dbReference type="Gene3D" id="3.30.10.20">
    <property type="match status" value="3"/>
</dbReference>
<dbReference type="GO" id="GO:0004674">
    <property type="term" value="F:protein serine/threonine kinase activity"/>
    <property type="evidence" value="ECO:0007669"/>
    <property type="project" value="UniProtKB-KW"/>
</dbReference>
<dbReference type="SUPFAM" id="SSF56112">
    <property type="entry name" value="Protein kinase-like (PK-like)"/>
    <property type="match status" value="1"/>
</dbReference>
<evidence type="ECO:0000313" key="16">
    <source>
        <dbReference type="Proteomes" id="UP000313849"/>
    </source>
</evidence>
<comment type="catalytic activity">
    <reaction evidence="8">
        <text>L-threonyl-[protein] + ATP = O-phospho-L-threonyl-[protein] + ADP + H(+)</text>
        <dbReference type="Rhea" id="RHEA:46608"/>
        <dbReference type="Rhea" id="RHEA-COMP:11060"/>
        <dbReference type="Rhea" id="RHEA-COMP:11605"/>
        <dbReference type="ChEBI" id="CHEBI:15378"/>
        <dbReference type="ChEBI" id="CHEBI:30013"/>
        <dbReference type="ChEBI" id="CHEBI:30616"/>
        <dbReference type="ChEBI" id="CHEBI:61977"/>
        <dbReference type="ChEBI" id="CHEBI:456216"/>
        <dbReference type="EC" id="2.7.11.1"/>
    </reaction>
</comment>
<dbReference type="PANTHER" id="PTHR43289:SF6">
    <property type="entry name" value="SERINE_THREONINE-PROTEIN KINASE NEKL-3"/>
    <property type="match status" value="1"/>
</dbReference>
<keyword evidence="3" id="KW-0808">Transferase</keyword>
<dbReference type="FunFam" id="3.30.200.20:FF:000035">
    <property type="entry name" value="Serine/threonine protein kinase Stk1"/>
    <property type="match status" value="1"/>
</dbReference>
<accession>A0A5C5B9J3</accession>
<feature type="region of interest" description="Disordered" evidence="11">
    <location>
        <begin position="313"/>
        <end position="338"/>
    </location>
</feature>
<evidence type="ECO:0000256" key="8">
    <source>
        <dbReference type="ARBA" id="ARBA00047899"/>
    </source>
</evidence>
<feature type="compositionally biased region" description="Low complexity" evidence="11">
    <location>
        <begin position="578"/>
        <end position="599"/>
    </location>
</feature>
<evidence type="ECO:0000313" key="15">
    <source>
        <dbReference type="EMBL" id="TNU73184.1"/>
    </source>
</evidence>
<dbReference type="EC" id="2.7.11.1" evidence="1"/>
<evidence type="ECO:0000256" key="11">
    <source>
        <dbReference type="SAM" id="MobiDB-lite"/>
    </source>
</evidence>
<dbReference type="Pfam" id="PF03793">
    <property type="entry name" value="PASTA"/>
    <property type="match status" value="3"/>
</dbReference>
<evidence type="ECO:0000256" key="6">
    <source>
        <dbReference type="ARBA" id="ARBA00022777"/>
    </source>
</evidence>
<feature type="binding site" evidence="10">
    <location>
        <position position="41"/>
    </location>
    <ligand>
        <name>ATP</name>
        <dbReference type="ChEBI" id="CHEBI:30616"/>
    </ligand>
</feature>
<dbReference type="SMART" id="SM00220">
    <property type="entry name" value="S_TKc"/>
    <property type="match status" value="1"/>
</dbReference>
<proteinExistence type="predicted"/>
<dbReference type="OrthoDB" id="9762169at2"/>
<comment type="caution">
    <text evidence="15">The sequence shown here is derived from an EMBL/GenBank/DDBJ whole genome shotgun (WGS) entry which is preliminary data.</text>
</comment>
<dbReference type="Pfam" id="PF00069">
    <property type="entry name" value="Pkinase"/>
    <property type="match status" value="1"/>
</dbReference>
<dbReference type="InterPro" id="IPR011009">
    <property type="entry name" value="Kinase-like_dom_sf"/>
</dbReference>
<evidence type="ECO:0000256" key="3">
    <source>
        <dbReference type="ARBA" id="ARBA00022679"/>
    </source>
</evidence>
<dbReference type="EMBL" id="VENP01000059">
    <property type="protein sequence ID" value="TNU73184.1"/>
    <property type="molecule type" value="Genomic_DNA"/>
</dbReference>
<keyword evidence="6 15" id="KW-0418">Kinase</keyword>
<keyword evidence="16" id="KW-1185">Reference proteome</keyword>
<comment type="catalytic activity">
    <reaction evidence="9">
        <text>L-seryl-[protein] + ATP = O-phospho-L-seryl-[protein] + ADP + H(+)</text>
        <dbReference type="Rhea" id="RHEA:17989"/>
        <dbReference type="Rhea" id="RHEA-COMP:9863"/>
        <dbReference type="Rhea" id="RHEA-COMP:11604"/>
        <dbReference type="ChEBI" id="CHEBI:15378"/>
        <dbReference type="ChEBI" id="CHEBI:29999"/>
        <dbReference type="ChEBI" id="CHEBI:30616"/>
        <dbReference type="ChEBI" id="CHEBI:83421"/>
        <dbReference type="ChEBI" id="CHEBI:456216"/>
        <dbReference type="EC" id="2.7.11.1"/>
    </reaction>
</comment>
<dbReference type="GO" id="GO:0045717">
    <property type="term" value="P:negative regulation of fatty acid biosynthetic process"/>
    <property type="evidence" value="ECO:0007669"/>
    <property type="project" value="UniProtKB-ARBA"/>
</dbReference>
<evidence type="ECO:0000256" key="12">
    <source>
        <dbReference type="SAM" id="Phobius"/>
    </source>
</evidence>
<dbReference type="PROSITE" id="PS00108">
    <property type="entry name" value="PROTEIN_KINASE_ST"/>
    <property type="match status" value="1"/>
</dbReference>
<dbReference type="PROSITE" id="PS51178">
    <property type="entry name" value="PASTA"/>
    <property type="match status" value="3"/>
</dbReference>
<dbReference type="PROSITE" id="PS00107">
    <property type="entry name" value="PROTEIN_KINASE_ATP"/>
    <property type="match status" value="1"/>
</dbReference>
<dbReference type="InterPro" id="IPR000719">
    <property type="entry name" value="Prot_kinase_dom"/>
</dbReference>
<reference evidence="15 16" key="1">
    <citation type="submission" date="2019-06" db="EMBL/GenBank/DDBJ databases">
        <title>Draft genome sequence of Miniimonas arenae KCTC 19750T isolated from sea sand.</title>
        <authorList>
            <person name="Park S.-J."/>
        </authorList>
    </citation>
    <scope>NUCLEOTIDE SEQUENCE [LARGE SCALE GENOMIC DNA]</scope>
    <source>
        <strain evidence="15 16">KCTC 19750</strain>
    </source>
</reference>
<evidence type="ECO:0000259" key="14">
    <source>
        <dbReference type="PROSITE" id="PS51178"/>
    </source>
</evidence>
<evidence type="ECO:0000256" key="5">
    <source>
        <dbReference type="ARBA" id="ARBA00022741"/>
    </source>
</evidence>
<feature type="domain" description="Protein kinase" evidence="13">
    <location>
        <begin position="12"/>
        <end position="280"/>
    </location>
</feature>
<feature type="compositionally biased region" description="Pro residues" evidence="11">
    <location>
        <begin position="600"/>
        <end position="611"/>
    </location>
</feature>
<sequence length="611" mass="63495">MDQIPRVLAGRYEIGELIGRGGMAEVHIGRDNRLSRRVAIKLLRSDLAQDSTFQARFRREAQSAAALNHPKIVSVYDTGEDTQTLPDGTVRHSPFIVMEYVEGHTVRELLKDGAALPIEEAVEITEGVLQALEYSHHAGIIHRDIKPANVMITTAGDVKVMDFGIARAVADTAATMTQTQAVVGTAQYLSPEQARGEVVDARSDVYSTGALLFELLTGRPPFVGDSPVAVAYQHVREEPPTPSSVAADVPEELDRITLKALAKDRTVRYQSAEEFRADLVSAQRGGVVGAPAVGVIAAANAAAASAAAQRGAPTQILGGPPTATTSSTPPVPPAEEDPKKGRAWVWVLVVLGILLAAAIVWALTRDTGEPDDTPSPTPTVTMVEVPDVVGETEAQATRDLQDVGLVAVPQTAADATVPAGSVVSTDPAAGVSIAQGLDVTIVVSTGPDALAVPDVLGMTDQQAQQALTNAGFTPKTIIKQTANSATFSAGQVMAIDPGVGTSVAPDSQFTLTIATGKVDVPDLTGMTREQAQQALQAASLTGNFEQTPNGDHEAGTVISWNPTGSVDRLSQITVLIATEPTEVATPTTPPTGEATGTPSPGQPDPPGGGNP</sequence>
<feature type="region of interest" description="Disordered" evidence="11">
    <location>
        <begin position="578"/>
        <end position="611"/>
    </location>
</feature>
<evidence type="ECO:0000256" key="7">
    <source>
        <dbReference type="ARBA" id="ARBA00022840"/>
    </source>
</evidence>
<evidence type="ECO:0000259" key="13">
    <source>
        <dbReference type="PROSITE" id="PS50011"/>
    </source>
</evidence>
<keyword evidence="12" id="KW-0472">Membrane</keyword>
<dbReference type="AlphaFoldDB" id="A0A5C5B9J3"/>
<protein>
    <recommendedName>
        <fullName evidence="1">non-specific serine/threonine protein kinase</fullName>
        <ecNumber evidence="1">2.7.11.1</ecNumber>
    </recommendedName>
</protein>
<dbReference type="PANTHER" id="PTHR43289">
    <property type="entry name" value="MITOGEN-ACTIVATED PROTEIN KINASE KINASE KINASE 20-RELATED"/>
    <property type="match status" value="1"/>
</dbReference>
<name>A0A5C5B9J3_9MICO</name>
<dbReference type="Gene3D" id="1.10.510.10">
    <property type="entry name" value="Transferase(Phosphotransferase) domain 1"/>
    <property type="match status" value="1"/>
</dbReference>
<keyword evidence="12" id="KW-0812">Transmembrane</keyword>
<dbReference type="SMART" id="SM00740">
    <property type="entry name" value="PASTA"/>
    <property type="match status" value="3"/>
</dbReference>
<keyword evidence="4" id="KW-0677">Repeat</keyword>
<dbReference type="FunFam" id="1.10.510.10:FF:000021">
    <property type="entry name" value="Serine/threonine protein kinase"/>
    <property type="match status" value="1"/>
</dbReference>